<keyword evidence="5" id="KW-0833">Ubl conjugation pathway</keyword>
<evidence type="ECO:0000256" key="5">
    <source>
        <dbReference type="ARBA" id="ARBA00022786"/>
    </source>
</evidence>
<dbReference type="PROSITE" id="PS50235">
    <property type="entry name" value="USP_3"/>
    <property type="match status" value="1"/>
</dbReference>
<dbReference type="AlphaFoldDB" id="A0A418AVR1"/>
<dbReference type="PANTHER" id="PTHR24006">
    <property type="entry name" value="UBIQUITIN CARBOXYL-TERMINAL HYDROLASE"/>
    <property type="match status" value="1"/>
</dbReference>
<dbReference type="PROSITE" id="PS00973">
    <property type="entry name" value="USP_2"/>
    <property type="match status" value="1"/>
</dbReference>
<sequence>MDLWFYGFVLSLFLAYPAYFIYGTRDRQRGKFVLELILAIQDTMERAFAKVKPLFTVFARSLESPVVKIEPDGATMDEVTQESPKPCLTPLASLKTFDVDKDPTDAGLANQSNFCFLNATLHCIFRSPQFLTSLYRTIRRREGLGDISPIEIAKAKCCSALLETGLTMKDDATRASSNCVDVVELGLTAAMRSCSPSLIARTPFRQVQQDAEECLSFFFDILDDEATNNAPPSESLLATQLLQAIHSASSTDPATYAHLVERLAKLKWADYTSRHPSFVARQKPGIPLSSYGHNQRSKRRSTCSVLSVALHSSTLPMSLESCLDQFKSIEAMVNDNQVWCGYCQSKTDQSIQTLLVHTPPCIVLQLKRFTCDGAISKNSAGVYFPVHRLNLSRACFARSDVTSSNYRLYAVCAHIGDSLHRGHYIAYCRLRQTHTTSHWLKYDDEAVTSLDESTMLHETLRTAYLLFYERYDIA</sequence>
<evidence type="ECO:0000256" key="7">
    <source>
        <dbReference type="ARBA" id="ARBA00022807"/>
    </source>
</evidence>
<keyword evidence="6" id="KW-0378">Hydrolase</keyword>
<keyword evidence="7" id="KW-0788">Thiol protease</keyword>
<keyword evidence="8" id="KW-0472">Membrane</keyword>
<feature type="domain" description="USP" evidence="9">
    <location>
        <begin position="106"/>
        <end position="471"/>
    </location>
</feature>
<reference evidence="10 11" key="1">
    <citation type="submission" date="2018-08" db="EMBL/GenBank/DDBJ databases">
        <title>Aphanomyces genome sequencing and annotation.</title>
        <authorList>
            <person name="Minardi D."/>
            <person name="Oidtmann B."/>
            <person name="Van Der Giezen M."/>
            <person name="Studholme D.J."/>
        </authorList>
    </citation>
    <scope>NUCLEOTIDE SEQUENCE [LARGE SCALE GENOMIC DNA]</scope>
    <source>
        <strain evidence="10 11">NJM0002</strain>
    </source>
</reference>
<dbReference type="InterPro" id="IPR018200">
    <property type="entry name" value="USP_CS"/>
</dbReference>
<keyword evidence="11" id="KW-1185">Reference proteome</keyword>
<dbReference type="GO" id="GO:0016579">
    <property type="term" value="P:protein deubiquitination"/>
    <property type="evidence" value="ECO:0007669"/>
    <property type="project" value="InterPro"/>
</dbReference>
<dbReference type="InterPro" id="IPR001394">
    <property type="entry name" value="Peptidase_C19_UCH"/>
</dbReference>
<dbReference type="Proteomes" id="UP000285060">
    <property type="component" value="Unassembled WGS sequence"/>
</dbReference>
<keyword evidence="4" id="KW-0645">Protease</keyword>
<evidence type="ECO:0000313" key="10">
    <source>
        <dbReference type="EMBL" id="RHY29566.1"/>
    </source>
</evidence>
<accession>A0A418AVR1</accession>
<dbReference type="InterPro" id="IPR050164">
    <property type="entry name" value="Peptidase_C19"/>
</dbReference>
<dbReference type="GO" id="GO:0005829">
    <property type="term" value="C:cytosol"/>
    <property type="evidence" value="ECO:0007669"/>
    <property type="project" value="TreeGrafter"/>
</dbReference>
<evidence type="ECO:0000256" key="8">
    <source>
        <dbReference type="SAM" id="Phobius"/>
    </source>
</evidence>
<evidence type="ECO:0000256" key="1">
    <source>
        <dbReference type="ARBA" id="ARBA00000707"/>
    </source>
</evidence>
<dbReference type="VEuPathDB" id="FungiDB:H310_04818"/>
<evidence type="ECO:0000256" key="4">
    <source>
        <dbReference type="ARBA" id="ARBA00022670"/>
    </source>
</evidence>
<comment type="similarity">
    <text evidence="2">Belongs to the peptidase C19 family.</text>
</comment>
<comment type="catalytic activity">
    <reaction evidence="1">
        <text>Thiol-dependent hydrolysis of ester, thioester, amide, peptide and isopeptide bonds formed by the C-terminal Gly of ubiquitin (a 76-residue protein attached to proteins as an intracellular targeting signal).</text>
        <dbReference type="EC" id="3.4.19.12"/>
    </reaction>
</comment>
<dbReference type="InterPro" id="IPR038765">
    <property type="entry name" value="Papain-like_cys_pep_sf"/>
</dbReference>
<evidence type="ECO:0000259" key="9">
    <source>
        <dbReference type="PROSITE" id="PS50235"/>
    </source>
</evidence>
<name>A0A418AVR1_9STRA</name>
<keyword evidence="8" id="KW-0812">Transmembrane</keyword>
<dbReference type="EC" id="3.4.19.12" evidence="3"/>
<evidence type="ECO:0000256" key="3">
    <source>
        <dbReference type="ARBA" id="ARBA00012759"/>
    </source>
</evidence>
<comment type="caution">
    <text evidence="10">The sequence shown here is derived from an EMBL/GenBank/DDBJ whole genome shotgun (WGS) entry which is preliminary data.</text>
</comment>
<proteinExistence type="inferred from homology"/>
<dbReference type="CDD" id="cd02257">
    <property type="entry name" value="Peptidase_C19"/>
    <property type="match status" value="1"/>
</dbReference>
<dbReference type="GO" id="GO:0005634">
    <property type="term" value="C:nucleus"/>
    <property type="evidence" value="ECO:0007669"/>
    <property type="project" value="TreeGrafter"/>
</dbReference>
<dbReference type="GO" id="GO:0006508">
    <property type="term" value="P:proteolysis"/>
    <property type="evidence" value="ECO:0007669"/>
    <property type="project" value="UniProtKB-KW"/>
</dbReference>
<evidence type="ECO:0000256" key="6">
    <source>
        <dbReference type="ARBA" id="ARBA00022801"/>
    </source>
</evidence>
<keyword evidence="8" id="KW-1133">Transmembrane helix</keyword>
<evidence type="ECO:0000313" key="11">
    <source>
        <dbReference type="Proteomes" id="UP000285060"/>
    </source>
</evidence>
<dbReference type="InterPro" id="IPR028889">
    <property type="entry name" value="USP"/>
</dbReference>
<dbReference type="SUPFAM" id="SSF54001">
    <property type="entry name" value="Cysteine proteinases"/>
    <property type="match status" value="1"/>
</dbReference>
<dbReference type="Gene3D" id="3.90.70.10">
    <property type="entry name" value="Cysteine proteinases"/>
    <property type="match status" value="1"/>
</dbReference>
<dbReference type="Pfam" id="PF00443">
    <property type="entry name" value="UCH"/>
    <property type="match status" value="1"/>
</dbReference>
<dbReference type="GO" id="GO:0004843">
    <property type="term" value="F:cysteine-type deubiquitinase activity"/>
    <property type="evidence" value="ECO:0007669"/>
    <property type="project" value="UniProtKB-EC"/>
</dbReference>
<feature type="transmembrane region" description="Helical" evidence="8">
    <location>
        <begin position="6"/>
        <end position="22"/>
    </location>
</feature>
<dbReference type="EMBL" id="QUSY01000422">
    <property type="protein sequence ID" value="RHY29566.1"/>
    <property type="molecule type" value="Genomic_DNA"/>
</dbReference>
<organism evidence="10 11">
    <name type="scientific">Aphanomyces invadans</name>
    <dbReference type="NCBI Taxonomy" id="157072"/>
    <lineage>
        <taxon>Eukaryota</taxon>
        <taxon>Sar</taxon>
        <taxon>Stramenopiles</taxon>
        <taxon>Oomycota</taxon>
        <taxon>Saprolegniomycetes</taxon>
        <taxon>Saprolegniales</taxon>
        <taxon>Verrucalvaceae</taxon>
        <taxon>Aphanomyces</taxon>
    </lineage>
</organism>
<evidence type="ECO:0000256" key="2">
    <source>
        <dbReference type="ARBA" id="ARBA00009085"/>
    </source>
</evidence>
<dbReference type="PANTHER" id="PTHR24006:SF888">
    <property type="entry name" value="UBIQUITIN CARBOXYL-TERMINAL HYDROLASE 30"/>
    <property type="match status" value="1"/>
</dbReference>
<protein>
    <recommendedName>
        <fullName evidence="3">ubiquitinyl hydrolase 1</fullName>
        <ecNumber evidence="3">3.4.19.12</ecNumber>
    </recommendedName>
</protein>
<gene>
    <name evidence="10" type="ORF">DYB32_005045</name>
</gene>